<evidence type="ECO:0000256" key="4">
    <source>
        <dbReference type="ARBA" id="ARBA00022801"/>
    </source>
</evidence>
<dbReference type="Gene3D" id="1.10.530.40">
    <property type="match status" value="1"/>
</dbReference>
<comment type="catalytic activity">
    <reaction evidence="1">
        <text>Hydrolysis of (1-&gt;4)-beta-linkages between N-acetylmuramic acid and N-acetyl-D-glucosamine residues in a peptidoglycan and between N-acetyl-D-glucosamine residues in chitodextrins.</text>
        <dbReference type="EC" id="3.2.1.17"/>
    </reaction>
</comment>
<keyword evidence="6" id="KW-0326">Glycosidase</keyword>
<dbReference type="InterPro" id="IPR023346">
    <property type="entry name" value="Lysozyme-like_dom_sf"/>
</dbReference>
<keyword evidence="9" id="KW-1185">Reference proteome</keyword>
<dbReference type="SUPFAM" id="SSF53955">
    <property type="entry name" value="Lysozyme-like"/>
    <property type="match status" value="1"/>
</dbReference>
<evidence type="ECO:0000256" key="1">
    <source>
        <dbReference type="ARBA" id="ARBA00000632"/>
    </source>
</evidence>
<feature type="signal peptide" evidence="7">
    <location>
        <begin position="1"/>
        <end position="22"/>
    </location>
</feature>
<evidence type="ECO:0000256" key="3">
    <source>
        <dbReference type="ARBA" id="ARBA00022638"/>
    </source>
</evidence>
<dbReference type="OrthoDB" id="5358886at2759"/>
<evidence type="ECO:0000256" key="7">
    <source>
        <dbReference type="SAM" id="SignalP"/>
    </source>
</evidence>
<dbReference type="CDD" id="cd00737">
    <property type="entry name" value="lyz_endolysin_autolysin"/>
    <property type="match status" value="1"/>
</dbReference>
<keyword evidence="3" id="KW-0081">Bacteriolytic enzyme</keyword>
<dbReference type="EMBL" id="JAANBB010000172">
    <property type="protein sequence ID" value="KAF7547649.1"/>
    <property type="molecule type" value="Genomic_DNA"/>
</dbReference>
<dbReference type="PANTHER" id="PTHR38107:SF3">
    <property type="entry name" value="LYSOZYME RRRD-RELATED"/>
    <property type="match status" value="1"/>
</dbReference>
<evidence type="ECO:0008006" key="10">
    <source>
        <dbReference type="Google" id="ProtNLM"/>
    </source>
</evidence>
<protein>
    <recommendedName>
        <fullName evidence="10">Lysozyme</fullName>
    </recommendedName>
</protein>
<keyword evidence="4" id="KW-0378">Hydrolase</keyword>
<dbReference type="GO" id="GO:0009253">
    <property type="term" value="P:peptidoglycan catabolic process"/>
    <property type="evidence" value="ECO:0007669"/>
    <property type="project" value="InterPro"/>
</dbReference>
<dbReference type="InterPro" id="IPR002196">
    <property type="entry name" value="Glyco_hydro_24"/>
</dbReference>
<dbReference type="InterPro" id="IPR023347">
    <property type="entry name" value="Lysozyme_dom_sf"/>
</dbReference>
<dbReference type="HAMAP" id="MF_04110">
    <property type="entry name" value="ENDOLYSIN_T4"/>
    <property type="match status" value="1"/>
</dbReference>
<name>A0A9P5LE25_9HYPO</name>
<dbReference type="PANTHER" id="PTHR38107">
    <property type="match status" value="1"/>
</dbReference>
<dbReference type="GO" id="GO:0016998">
    <property type="term" value="P:cell wall macromolecule catabolic process"/>
    <property type="evidence" value="ECO:0007669"/>
    <property type="project" value="InterPro"/>
</dbReference>
<keyword evidence="5" id="KW-1035">Host cytoplasm</keyword>
<evidence type="ECO:0000256" key="2">
    <source>
        <dbReference type="ARBA" id="ARBA00022529"/>
    </source>
</evidence>
<keyword evidence="7" id="KW-0732">Signal</keyword>
<evidence type="ECO:0000256" key="5">
    <source>
        <dbReference type="ARBA" id="ARBA00023200"/>
    </source>
</evidence>
<comment type="caution">
    <text evidence="8">The sequence shown here is derived from an EMBL/GenBank/DDBJ whole genome shotgun (WGS) entry which is preliminary data.</text>
</comment>
<gene>
    <name evidence="8" type="ORF">G7Z17_g7585</name>
</gene>
<evidence type="ECO:0000313" key="8">
    <source>
        <dbReference type="EMBL" id="KAF7547649.1"/>
    </source>
</evidence>
<reference evidence="8" key="1">
    <citation type="submission" date="2020-03" db="EMBL/GenBank/DDBJ databases">
        <title>Draft Genome Sequence of Cylindrodendrum hubeiense.</title>
        <authorList>
            <person name="Buettner E."/>
            <person name="Kellner H."/>
        </authorList>
    </citation>
    <scope>NUCLEOTIDE SEQUENCE</scope>
    <source>
        <strain evidence="8">IHI 201604</strain>
    </source>
</reference>
<sequence>MVHLYSALTILASLGSFASVQACTGPNVNSATLQLVESFEDIDPTGNPTVGYGHLCTKKNCAEVPYSIPLSKANGRKLLAKDLKKAQQCITLKTNSGVKLNANQYGALVSWGFNVGCGNVQSSTLLKRLNKGQSAGKVIREELPKWNKGNGKVIKGLTRRRAAEVTLSKKSTSVKALPACS</sequence>
<dbReference type="InterPro" id="IPR051018">
    <property type="entry name" value="Bacteriophage_GH24"/>
</dbReference>
<dbReference type="InterPro" id="IPR033907">
    <property type="entry name" value="Endolysin_autolysin"/>
</dbReference>
<evidence type="ECO:0000313" key="9">
    <source>
        <dbReference type="Proteomes" id="UP000722485"/>
    </source>
</evidence>
<accession>A0A9P5LE25</accession>
<evidence type="ECO:0000256" key="6">
    <source>
        <dbReference type="ARBA" id="ARBA00023295"/>
    </source>
</evidence>
<dbReference type="AlphaFoldDB" id="A0A9P5LE25"/>
<dbReference type="InterPro" id="IPR034690">
    <property type="entry name" value="Endolysin_T4_type"/>
</dbReference>
<dbReference type="GO" id="GO:0003796">
    <property type="term" value="F:lysozyme activity"/>
    <property type="evidence" value="ECO:0007669"/>
    <property type="project" value="UniProtKB-EC"/>
</dbReference>
<dbReference type="GO" id="GO:0031640">
    <property type="term" value="P:killing of cells of another organism"/>
    <property type="evidence" value="ECO:0007669"/>
    <property type="project" value="UniProtKB-KW"/>
</dbReference>
<organism evidence="8 9">
    <name type="scientific">Cylindrodendrum hubeiense</name>
    <dbReference type="NCBI Taxonomy" id="595255"/>
    <lineage>
        <taxon>Eukaryota</taxon>
        <taxon>Fungi</taxon>
        <taxon>Dikarya</taxon>
        <taxon>Ascomycota</taxon>
        <taxon>Pezizomycotina</taxon>
        <taxon>Sordariomycetes</taxon>
        <taxon>Hypocreomycetidae</taxon>
        <taxon>Hypocreales</taxon>
        <taxon>Nectriaceae</taxon>
        <taxon>Cylindrodendrum</taxon>
    </lineage>
</organism>
<dbReference type="Proteomes" id="UP000722485">
    <property type="component" value="Unassembled WGS sequence"/>
</dbReference>
<dbReference type="Pfam" id="PF00959">
    <property type="entry name" value="Phage_lysozyme"/>
    <property type="match status" value="1"/>
</dbReference>
<feature type="chain" id="PRO_5040139426" description="Lysozyme" evidence="7">
    <location>
        <begin position="23"/>
        <end position="181"/>
    </location>
</feature>
<dbReference type="GO" id="GO:0042742">
    <property type="term" value="P:defense response to bacterium"/>
    <property type="evidence" value="ECO:0007669"/>
    <property type="project" value="UniProtKB-KW"/>
</dbReference>
<proteinExistence type="inferred from homology"/>
<keyword evidence="2" id="KW-0929">Antimicrobial</keyword>